<dbReference type="EMBL" id="VLNR01000007">
    <property type="protein sequence ID" value="TSE10418.1"/>
    <property type="molecule type" value="Genomic_DNA"/>
</dbReference>
<dbReference type="Proteomes" id="UP000318833">
    <property type="component" value="Unassembled WGS sequence"/>
</dbReference>
<keyword evidence="2" id="KW-0812">Transmembrane</keyword>
<feature type="region of interest" description="Disordered" evidence="1">
    <location>
        <begin position="117"/>
        <end position="163"/>
    </location>
</feature>
<reference evidence="4 5" key="1">
    <citation type="submission" date="2019-07" db="EMBL/GenBank/DDBJ databases">
        <title>The draft genome sequence of Aquimarina algiphila M91.</title>
        <authorList>
            <person name="Meng X."/>
        </authorList>
    </citation>
    <scope>NUCLEOTIDE SEQUENCE [LARGE SCALE GENOMIC DNA]</scope>
    <source>
        <strain evidence="4 5">M91</strain>
    </source>
</reference>
<evidence type="ECO:0000259" key="3">
    <source>
        <dbReference type="Pfam" id="PF13699"/>
    </source>
</evidence>
<feature type="domain" description="eCIS core" evidence="3">
    <location>
        <begin position="199"/>
        <end position="274"/>
    </location>
</feature>
<dbReference type="RefSeq" id="WP_143915698.1">
    <property type="nucleotide sequence ID" value="NZ_CANMIK010000001.1"/>
</dbReference>
<organism evidence="4 5">
    <name type="scientific">Aquimarina algiphila</name>
    <dbReference type="NCBI Taxonomy" id="2047982"/>
    <lineage>
        <taxon>Bacteria</taxon>
        <taxon>Pseudomonadati</taxon>
        <taxon>Bacteroidota</taxon>
        <taxon>Flavobacteriia</taxon>
        <taxon>Flavobacteriales</taxon>
        <taxon>Flavobacteriaceae</taxon>
        <taxon>Aquimarina</taxon>
    </lineage>
</organism>
<dbReference type="AlphaFoldDB" id="A0A554VPK7"/>
<evidence type="ECO:0000256" key="2">
    <source>
        <dbReference type="SAM" id="Phobius"/>
    </source>
</evidence>
<protein>
    <submittedName>
        <fullName evidence="4">DUF4157 domain-containing protein</fullName>
    </submittedName>
</protein>
<dbReference type="InterPro" id="IPR025295">
    <property type="entry name" value="eCIS_core_dom"/>
</dbReference>
<feature type="region of interest" description="Disordered" evidence="1">
    <location>
        <begin position="177"/>
        <end position="202"/>
    </location>
</feature>
<sequence>MAITSTSHDSSTTSAANQHHRSVKESRGVATVEAADHSKSESQTKAESTTFFQPKLQVNKINDPFEVEADRVADEVTQSIYTGGEGFSPPAAPPASGDAGTNIQRLAFFQRKPAFESPTELDLNTASNPEAEVQRSATAESITTTPPPPTTHHQEEDIAETETGEIQRKVNLSEMAEGQHTNSDFESKLHASKGGGTSMSRKTRTQMESAFGADFSNVRIHTDSDAEGMSNQVQAHAFTHGRDIYFNKGTYQPEQKEGTRLLAHELTHVVQQGAATKNSVQRSANVQVNQSAPAMVQRGVISRARNWAADKANNIPGYSMLTVILGFNPINGQDVPRNAANIFRGIMGFLPGGNMIWEALNNHGIFDKVGNWIVQQLDTLGDIGASIVSAFREFVGSLGITDIARLGSLWRRAKRIFTSPITMLINFVKGLVSDILEFIKEAILRPLASLAEGTNGWDLLIAVLGTNPITGDAVPRTAETLIGGFMKLIGQEEIWENIKKGNAIARAWAWFQGAMGQLIALVTSIPTRFINALKSLTIVDLVVVPRAFAKIALVFATFVVDFVSWAGNAMWELLKIIFSVVAPGAMPFLERAGGAIQSIFENPMAFLGNLVQAGKMGFQMFKDNIGSILREVLIDWLTGTLAGAGVYIPTGLDFVEILKFVLSVLGLTWENMRAKLVEHLGEGSVTVLEEGFELIQLLVTEGPAAAWEKIMEHITTLKDTVIGEIISWVTQTVVTKAVAKLVSMFIPGAGFIQAILAIWGAIQVFIQRIQKIIQVGVAFMNSIADIVAGNLVPAATKVVNTMKGILVLAVSFLAEFVGLGKIGDALQNILKKIRDPIDKALDKMILWVKGKAQKFLNGKDKDKGLQAFQTEEEPFIENSNISQENAQKVAANVKEKHPVFSSISVVDGGDSWDYNYIFRAKKDTTSGKAEGGNEECNLETDNGLFENIDQAHEKAIQIENFASNARFVRASGVEVMDNGDTHTFYDVFEGQNKVGRIKVAEIRCMAEGHGVHFRYIGTVSMTTVNRGHSPRGRNEERSRRSRRIEDKRERDTDDNGDDRRRGRGRRGRGRRRDRGGNYDDDD</sequence>
<feature type="compositionally biased region" description="Basic and acidic residues" evidence="1">
    <location>
        <begin position="1032"/>
        <end position="1060"/>
    </location>
</feature>
<keyword evidence="2" id="KW-0472">Membrane</keyword>
<evidence type="ECO:0000313" key="4">
    <source>
        <dbReference type="EMBL" id="TSE10418.1"/>
    </source>
</evidence>
<proteinExistence type="predicted"/>
<evidence type="ECO:0000256" key="1">
    <source>
        <dbReference type="SAM" id="MobiDB-lite"/>
    </source>
</evidence>
<feature type="transmembrane region" description="Helical" evidence="2">
    <location>
        <begin position="745"/>
        <end position="766"/>
    </location>
</feature>
<dbReference type="Pfam" id="PF13699">
    <property type="entry name" value="eCIS_core"/>
    <property type="match status" value="1"/>
</dbReference>
<feature type="transmembrane region" description="Helical" evidence="2">
    <location>
        <begin position="804"/>
        <end position="823"/>
    </location>
</feature>
<feature type="region of interest" description="Disordered" evidence="1">
    <location>
        <begin position="1023"/>
        <end position="1082"/>
    </location>
</feature>
<evidence type="ECO:0000313" key="5">
    <source>
        <dbReference type="Proteomes" id="UP000318833"/>
    </source>
</evidence>
<keyword evidence="5" id="KW-1185">Reference proteome</keyword>
<accession>A0A554VPK7</accession>
<feature type="region of interest" description="Disordered" evidence="1">
    <location>
        <begin position="1"/>
        <end position="48"/>
    </location>
</feature>
<feature type="compositionally biased region" description="Basic and acidic residues" evidence="1">
    <location>
        <begin position="34"/>
        <end position="44"/>
    </location>
</feature>
<dbReference type="OrthoDB" id="4317910at2"/>
<gene>
    <name evidence="4" type="ORF">FOF46_05115</name>
</gene>
<feature type="compositionally biased region" description="Basic residues" evidence="1">
    <location>
        <begin position="1061"/>
        <end position="1073"/>
    </location>
</feature>
<feature type="compositionally biased region" description="Low complexity" evidence="1">
    <location>
        <begin position="1"/>
        <end position="14"/>
    </location>
</feature>
<keyword evidence="2" id="KW-1133">Transmembrane helix</keyword>
<name>A0A554VPK7_9FLAO</name>
<comment type="caution">
    <text evidence="4">The sequence shown here is derived from an EMBL/GenBank/DDBJ whole genome shotgun (WGS) entry which is preliminary data.</text>
</comment>